<evidence type="ECO:0000256" key="1">
    <source>
        <dbReference type="SAM" id="MobiDB-lite"/>
    </source>
</evidence>
<organism evidence="3 4">
    <name type="scientific">Lolium multiflorum</name>
    <name type="common">Italian ryegrass</name>
    <name type="synonym">Lolium perenne subsp. multiflorum</name>
    <dbReference type="NCBI Taxonomy" id="4521"/>
    <lineage>
        <taxon>Eukaryota</taxon>
        <taxon>Viridiplantae</taxon>
        <taxon>Streptophyta</taxon>
        <taxon>Embryophyta</taxon>
        <taxon>Tracheophyta</taxon>
        <taxon>Spermatophyta</taxon>
        <taxon>Magnoliopsida</taxon>
        <taxon>Liliopsida</taxon>
        <taxon>Poales</taxon>
        <taxon>Poaceae</taxon>
        <taxon>BOP clade</taxon>
        <taxon>Pooideae</taxon>
        <taxon>Poodae</taxon>
        <taxon>Poeae</taxon>
        <taxon>Poeae Chloroplast Group 2 (Poeae type)</taxon>
        <taxon>Loliodinae</taxon>
        <taxon>Loliinae</taxon>
        <taxon>Lolium</taxon>
    </lineage>
</organism>
<reference evidence="3" key="1">
    <citation type="submission" date="2023-07" db="EMBL/GenBank/DDBJ databases">
        <title>A chromosome-level genome assembly of Lolium multiflorum.</title>
        <authorList>
            <person name="Chen Y."/>
            <person name="Copetti D."/>
            <person name="Kolliker R."/>
            <person name="Studer B."/>
        </authorList>
    </citation>
    <scope>NUCLEOTIDE SEQUENCE</scope>
    <source>
        <strain evidence="3">02402/16</strain>
        <tissue evidence="3">Leaf</tissue>
    </source>
</reference>
<evidence type="ECO:0000256" key="2">
    <source>
        <dbReference type="SAM" id="Phobius"/>
    </source>
</evidence>
<evidence type="ECO:0000313" key="3">
    <source>
        <dbReference type="EMBL" id="KAK1650843.1"/>
    </source>
</evidence>
<evidence type="ECO:0000313" key="4">
    <source>
        <dbReference type="Proteomes" id="UP001231189"/>
    </source>
</evidence>
<dbReference type="AlphaFoldDB" id="A0AAD8SFW6"/>
<keyword evidence="4" id="KW-1185">Reference proteome</keyword>
<accession>A0AAD8SFW6</accession>
<feature type="transmembrane region" description="Helical" evidence="2">
    <location>
        <begin position="77"/>
        <end position="96"/>
    </location>
</feature>
<feature type="region of interest" description="Disordered" evidence="1">
    <location>
        <begin position="1"/>
        <end position="34"/>
    </location>
</feature>
<gene>
    <name evidence="3" type="ORF">QYE76_068648</name>
</gene>
<comment type="caution">
    <text evidence="3">The sequence shown here is derived from an EMBL/GenBank/DDBJ whole genome shotgun (WGS) entry which is preliminary data.</text>
</comment>
<keyword evidence="2" id="KW-0812">Transmembrane</keyword>
<name>A0AAD8SFW6_LOLMU</name>
<protein>
    <recommendedName>
        <fullName evidence="5">DUF4283 domain-containing protein</fullName>
    </recommendedName>
</protein>
<evidence type="ECO:0008006" key="5">
    <source>
        <dbReference type="Google" id="ProtNLM"/>
    </source>
</evidence>
<sequence length="142" mass="15661">MSSEKTQTPHSEINPEETMLNKNRGSSVAAAGKDGASTTLMIRASSSGQRKDKQIMNTEEAEANVRPIIVNMVKARGLALVRLLAVGVFLSVIAITSKQMIGYMRNIWKVRGNMETNQFADKRFLIEFSEEGDFEHVICGSP</sequence>
<feature type="compositionally biased region" description="Polar residues" evidence="1">
    <location>
        <begin position="1"/>
        <end position="11"/>
    </location>
</feature>
<dbReference type="Proteomes" id="UP001231189">
    <property type="component" value="Unassembled WGS sequence"/>
</dbReference>
<keyword evidence="2" id="KW-1133">Transmembrane helix</keyword>
<proteinExistence type="predicted"/>
<dbReference type="EMBL" id="JAUUTY010000004">
    <property type="protein sequence ID" value="KAK1650843.1"/>
    <property type="molecule type" value="Genomic_DNA"/>
</dbReference>
<keyword evidence="2" id="KW-0472">Membrane</keyword>